<proteinExistence type="predicted"/>
<evidence type="ECO:0000313" key="3">
    <source>
        <dbReference type="Proteomes" id="UP000003112"/>
    </source>
</evidence>
<keyword evidence="1" id="KW-0812">Transmembrane</keyword>
<evidence type="ECO:0000313" key="2">
    <source>
        <dbReference type="EMBL" id="EFU29223.1"/>
    </source>
</evidence>
<dbReference type="Proteomes" id="UP000003112">
    <property type="component" value="Unassembled WGS sequence"/>
</dbReference>
<evidence type="ECO:0000256" key="1">
    <source>
        <dbReference type="SAM" id="Phobius"/>
    </source>
</evidence>
<organism evidence="2 3">
    <name type="scientific">Segatella buccae ATCC 33574</name>
    <dbReference type="NCBI Taxonomy" id="873513"/>
    <lineage>
        <taxon>Bacteria</taxon>
        <taxon>Pseudomonadati</taxon>
        <taxon>Bacteroidota</taxon>
        <taxon>Bacteroidia</taxon>
        <taxon>Bacteroidales</taxon>
        <taxon>Prevotellaceae</taxon>
        <taxon>Segatella</taxon>
    </lineage>
</organism>
<feature type="transmembrane region" description="Helical" evidence="1">
    <location>
        <begin position="20"/>
        <end position="38"/>
    </location>
</feature>
<accession>E6KB67</accession>
<sequence length="515" mass="58203">MASDKRSRKKVTGGRQQKVFRLLLCSLFFCYLCITFFASGEHKLLYTMTANKDNTTHTSSAWTEVGYSPLCSNQFLTTPVFLPGETTFFLCREDGGRRPVKLTFVVFKAPDAEEWEDGAMVGEMLVQALGDSDEEVEPVRVVNLGMPPAEFIRLVNQTDDATVFNISWPYGEVEVEKATVTDEGYLFRKEDFEAEKGIRCRLTPYDGHPFTLTQKIPFAGFSLRNADGNAVSGEMEVPYDDVTRYTYAFTGSEANDRFSVLLDDGRLNYLCVQRENGRLAVRDLRNKLAVVDEIGAEGPLSQLLMGAHTALVKNRNNRWRISLAGSLPASEPVPECEPTALVRYAFGRLTAEESEGENDLLKQLMQLEAHLGFQWFWLKEADWSFEHLDGLLDMADLDDNPEKMMRQALLYNRFERFMHKLTACSYSAMKPIQGDRLQARNNKRKIARCVKRIANHRSDAGSSIVTPPNSYQDDADDNFPNDAGSSLWALAEADRREILTLFSTFHRDFIEALGA</sequence>
<dbReference type="AlphaFoldDB" id="E6KB67"/>
<dbReference type="EMBL" id="AEPD01000052">
    <property type="protein sequence ID" value="EFU29223.1"/>
    <property type="molecule type" value="Genomic_DNA"/>
</dbReference>
<keyword evidence="1" id="KW-1133">Transmembrane helix</keyword>
<dbReference type="STRING" id="873513.HMPREF6485_2854"/>
<gene>
    <name evidence="2" type="ORF">HMPREF6485_2854</name>
</gene>
<keyword evidence="3" id="KW-1185">Reference proteome</keyword>
<keyword evidence="1" id="KW-0472">Membrane</keyword>
<name>E6KB67_9BACT</name>
<dbReference type="eggNOG" id="ENOG502ZW9G">
    <property type="taxonomic scope" value="Bacteria"/>
</dbReference>
<reference evidence="2 3" key="1">
    <citation type="submission" date="2010-10" db="EMBL/GenBank/DDBJ databases">
        <authorList>
            <person name="Muzny D."/>
            <person name="Qin X."/>
            <person name="Deng J."/>
            <person name="Jiang H."/>
            <person name="Liu Y."/>
            <person name="Qu J."/>
            <person name="Song X.-Z."/>
            <person name="Zhang L."/>
            <person name="Thornton R."/>
            <person name="Coyle M."/>
            <person name="Francisco L."/>
            <person name="Jackson L."/>
            <person name="Javaid M."/>
            <person name="Korchina V."/>
            <person name="Kovar C."/>
            <person name="Mata R."/>
            <person name="Mathew T."/>
            <person name="Ngo R."/>
            <person name="Nguyen L."/>
            <person name="Nguyen N."/>
            <person name="Okwuonu G."/>
            <person name="Ongeri F."/>
            <person name="Pham C."/>
            <person name="Simmons D."/>
            <person name="Wilczek-Boney K."/>
            <person name="Hale W."/>
            <person name="Jakkamsetti A."/>
            <person name="Pham P."/>
            <person name="Ruth R."/>
            <person name="San Lucas F."/>
            <person name="Warren J."/>
            <person name="Zhang J."/>
            <person name="Zhao Z."/>
            <person name="Zhou C."/>
            <person name="Zhu D."/>
            <person name="Lee S."/>
            <person name="Bess C."/>
            <person name="Blankenburg K."/>
            <person name="Forbes L."/>
            <person name="Fu Q."/>
            <person name="Gubbala S."/>
            <person name="Hirani K."/>
            <person name="Jayaseelan J.C."/>
            <person name="Lara F."/>
            <person name="Munidasa M."/>
            <person name="Palculict T."/>
            <person name="Patil S."/>
            <person name="Pu L.-L."/>
            <person name="Saada N."/>
            <person name="Tang L."/>
            <person name="Weissenberger G."/>
            <person name="Zhu Y."/>
            <person name="Hemphill L."/>
            <person name="Shang Y."/>
            <person name="Youmans B."/>
            <person name="Ayvaz T."/>
            <person name="Ross M."/>
            <person name="Santibanez J."/>
            <person name="Aqrawi P."/>
            <person name="Gross S."/>
            <person name="Joshi V."/>
            <person name="Fowler G."/>
            <person name="Nazareth L."/>
            <person name="Reid J."/>
            <person name="Worley K."/>
            <person name="Petrosino J."/>
            <person name="Highlander S."/>
            <person name="Gibbs R."/>
        </authorList>
    </citation>
    <scope>NUCLEOTIDE SEQUENCE [LARGE SCALE GENOMIC DNA]</scope>
    <source>
        <strain evidence="2 3">ATCC 33574</strain>
    </source>
</reference>
<dbReference type="HOGENOM" id="CLU_622353_0_0_10"/>
<comment type="caution">
    <text evidence="2">The sequence shown here is derived from an EMBL/GenBank/DDBJ whole genome shotgun (WGS) entry which is preliminary data.</text>
</comment>
<protein>
    <submittedName>
        <fullName evidence="2">Uncharacterized protein</fullName>
    </submittedName>
</protein>